<protein>
    <submittedName>
        <fullName evidence="1">Uncharacterized protein</fullName>
    </submittedName>
</protein>
<dbReference type="AlphaFoldDB" id="A0A517Y323"/>
<evidence type="ECO:0000313" key="2">
    <source>
        <dbReference type="Proteomes" id="UP000319576"/>
    </source>
</evidence>
<accession>A0A517Y323</accession>
<reference evidence="1 2" key="1">
    <citation type="submission" date="2019-02" db="EMBL/GenBank/DDBJ databases">
        <title>Deep-cultivation of Planctomycetes and their phenomic and genomic characterization uncovers novel biology.</title>
        <authorList>
            <person name="Wiegand S."/>
            <person name="Jogler M."/>
            <person name="Boedeker C."/>
            <person name="Pinto D."/>
            <person name="Vollmers J."/>
            <person name="Rivas-Marin E."/>
            <person name="Kohn T."/>
            <person name="Peeters S.H."/>
            <person name="Heuer A."/>
            <person name="Rast P."/>
            <person name="Oberbeckmann S."/>
            <person name="Bunk B."/>
            <person name="Jeske O."/>
            <person name="Meyerdierks A."/>
            <person name="Storesund J.E."/>
            <person name="Kallscheuer N."/>
            <person name="Luecker S."/>
            <person name="Lage O.M."/>
            <person name="Pohl T."/>
            <person name="Merkel B.J."/>
            <person name="Hornburger P."/>
            <person name="Mueller R.-W."/>
            <person name="Bruemmer F."/>
            <person name="Labrenz M."/>
            <person name="Spormann A.M."/>
            <person name="Op den Camp H."/>
            <person name="Overmann J."/>
            <person name="Amann R."/>
            <person name="Jetten M.S.M."/>
            <person name="Mascher T."/>
            <person name="Medema M.H."/>
            <person name="Devos D.P."/>
            <person name="Kaster A.-K."/>
            <person name="Ovreas L."/>
            <person name="Rohde M."/>
            <person name="Galperin M.Y."/>
            <person name="Jogler C."/>
        </authorList>
    </citation>
    <scope>NUCLEOTIDE SEQUENCE [LARGE SCALE GENOMIC DNA]</scope>
    <source>
        <strain evidence="1 2">ETA_A1</strain>
    </source>
</reference>
<gene>
    <name evidence="1" type="ORF">ETAA1_61530</name>
</gene>
<dbReference type="EMBL" id="CP036273">
    <property type="protein sequence ID" value="QDU24139.1"/>
    <property type="molecule type" value="Genomic_DNA"/>
</dbReference>
<dbReference type="KEGG" id="uli:ETAA1_61530"/>
<evidence type="ECO:0000313" key="1">
    <source>
        <dbReference type="EMBL" id="QDU24139.1"/>
    </source>
</evidence>
<name>A0A517Y323_9BACT</name>
<dbReference type="Proteomes" id="UP000319576">
    <property type="component" value="Chromosome"/>
</dbReference>
<proteinExistence type="predicted"/>
<sequence>MLGRSHPRGREVDIVSVNLDTFHDELDQAVELYCAGRFADADALMAVYFAKIQEFIDAAERLATEQSAPK</sequence>
<keyword evidence="2" id="KW-1185">Reference proteome</keyword>
<organism evidence="1 2">
    <name type="scientific">Urbifossiella limnaea</name>
    <dbReference type="NCBI Taxonomy" id="2528023"/>
    <lineage>
        <taxon>Bacteria</taxon>
        <taxon>Pseudomonadati</taxon>
        <taxon>Planctomycetota</taxon>
        <taxon>Planctomycetia</taxon>
        <taxon>Gemmatales</taxon>
        <taxon>Gemmataceae</taxon>
        <taxon>Urbifossiella</taxon>
    </lineage>
</organism>